<name>A0A0B8NWV2_9VIBR</name>
<dbReference type="RefSeq" id="WP_261836550.1">
    <property type="nucleotide sequence ID" value="NZ_AP024882.1"/>
</dbReference>
<evidence type="ECO:0008006" key="4">
    <source>
        <dbReference type="Google" id="ProtNLM"/>
    </source>
</evidence>
<dbReference type="SUPFAM" id="SSF63829">
    <property type="entry name" value="Calcium-dependent phosphotriesterase"/>
    <property type="match status" value="1"/>
</dbReference>
<dbReference type="Proteomes" id="UP000031671">
    <property type="component" value="Unassembled WGS sequence"/>
</dbReference>
<feature type="chain" id="PRO_5002121865" description="Periplasmic ATP/GTP-binding protein" evidence="1">
    <location>
        <begin position="23"/>
        <end position="308"/>
    </location>
</feature>
<proteinExistence type="predicted"/>
<keyword evidence="1" id="KW-0732">Signal</keyword>
<dbReference type="PANTHER" id="PTHR42060:SF1">
    <property type="entry name" value="NHL REPEAT-CONTAINING PROTEIN"/>
    <property type="match status" value="1"/>
</dbReference>
<dbReference type="InterPro" id="IPR052998">
    <property type="entry name" value="Hetero-Diels-Alderase-like"/>
</dbReference>
<reference evidence="2 3" key="1">
    <citation type="submission" date="2015-01" db="EMBL/GenBank/DDBJ databases">
        <title>Vibrio sp. C1 JCM 19231 whole genome shotgun sequence.</title>
        <authorList>
            <person name="Sawabe T."/>
            <person name="Meirelles P."/>
            <person name="Feng G."/>
            <person name="Sayaka M."/>
            <person name="Hattori M."/>
            <person name="Ohkuma M."/>
        </authorList>
    </citation>
    <scope>NUCLEOTIDE SEQUENCE [LARGE SCALE GENOMIC DNA]</scope>
    <source>
        <strain evidence="3">JCM 19231</strain>
    </source>
</reference>
<evidence type="ECO:0000256" key="1">
    <source>
        <dbReference type="SAM" id="SignalP"/>
    </source>
</evidence>
<organism evidence="2 3">
    <name type="scientific">Vibrio ishigakensis</name>
    <dbReference type="NCBI Taxonomy" id="1481914"/>
    <lineage>
        <taxon>Bacteria</taxon>
        <taxon>Pseudomonadati</taxon>
        <taxon>Pseudomonadota</taxon>
        <taxon>Gammaproteobacteria</taxon>
        <taxon>Vibrionales</taxon>
        <taxon>Vibrionaceae</taxon>
        <taxon>Vibrio</taxon>
    </lineage>
</organism>
<dbReference type="InterPro" id="IPR011042">
    <property type="entry name" value="6-blade_b-propeller_TolB-like"/>
</dbReference>
<gene>
    <name evidence="2" type="ORF">JCM19231_3214</name>
</gene>
<dbReference type="PANTHER" id="PTHR42060">
    <property type="entry name" value="NHL REPEAT-CONTAINING PROTEIN-RELATED"/>
    <property type="match status" value="1"/>
</dbReference>
<keyword evidence="3" id="KW-1185">Reference proteome</keyword>
<comment type="caution">
    <text evidence="2">The sequence shown here is derived from an EMBL/GenBank/DDBJ whole genome shotgun (WGS) entry which is preliminary data.</text>
</comment>
<dbReference type="Gene3D" id="2.120.10.30">
    <property type="entry name" value="TolB, C-terminal domain"/>
    <property type="match status" value="1"/>
</dbReference>
<dbReference type="AlphaFoldDB" id="A0A0B8NWV2"/>
<evidence type="ECO:0000313" key="2">
    <source>
        <dbReference type="EMBL" id="GAM59025.1"/>
    </source>
</evidence>
<dbReference type="EMBL" id="BBRZ01000119">
    <property type="protein sequence ID" value="GAM59025.1"/>
    <property type="molecule type" value="Genomic_DNA"/>
</dbReference>
<accession>A0A0B8NWV2</accession>
<protein>
    <recommendedName>
        <fullName evidence="4">Periplasmic ATP/GTP-binding protein</fullName>
    </recommendedName>
</protein>
<reference evidence="2 3" key="2">
    <citation type="submission" date="2015-01" db="EMBL/GenBank/DDBJ databases">
        <authorList>
            <consortium name="NBRP consortium"/>
            <person name="Sawabe T."/>
            <person name="Meirelles P."/>
            <person name="Feng G."/>
            <person name="Sayaka M."/>
            <person name="Hattori M."/>
            <person name="Ohkuma M."/>
        </authorList>
    </citation>
    <scope>NUCLEOTIDE SEQUENCE [LARGE SCALE GENOMIC DNA]</scope>
    <source>
        <strain evidence="3">JCM 19231</strain>
    </source>
</reference>
<sequence length="308" mass="34179">MFKQAMTTLLLSAAIISTPVFADNNQASDVNIDSVISMPVGHFFENLTYLNDQELITSDYTGQSLYKYNEQGLASLWAKVDGHPVSIRFDEKGQGLLAVHEMSILEGADFVNHMALYKVSNEGKLTRLMGLDTPAFLNGMVYLGEQQYLISDAANGKIYRFDMASNELSTWFEDELLQPLKDRPGLPGINGMQLYKGAIYFTNSAQQLLGKINIDGNQATKLETVEKGIQADDFIIDEQGTWFITTHHHEIIKYTADKEKSVVLNHGVEGSTAIQISNQDPGYFYITNDGGLLFGGTDHPGLHKVQLK</sequence>
<feature type="signal peptide" evidence="1">
    <location>
        <begin position="1"/>
        <end position="22"/>
    </location>
</feature>
<evidence type="ECO:0000313" key="3">
    <source>
        <dbReference type="Proteomes" id="UP000031671"/>
    </source>
</evidence>